<organism evidence="2 3">
    <name type="scientific">Dreissena polymorpha</name>
    <name type="common">Zebra mussel</name>
    <name type="synonym">Mytilus polymorpha</name>
    <dbReference type="NCBI Taxonomy" id="45954"/>
    <lineage>
        <taxon>Eukaryota</taxon>
        <taxon>Metazoa</taxon>
        <taxon>Spiralia</taxon>
        <taxon>Lophotrochozoa</taxon>
        <taxon>Mollusca</taxon>
        <taxon>Bivalvia</taxon>
        <taxon>Autobranchia</taxon>
        <taxon>Heteroconchia</taxon>
        <taxon>Euheterodonta</taxon>
        <taxon>Imparidentia</taxon>
        <taxon>Neoheterodontei</taxon>
        <taxon>Myida</taxon>
        <taxon>Dreissenoidea</taxon>
        <taxon>Dreissenidae</taxon>
        <taxon>Dreissena</taxon>
    </lineage>
</organism>
<dbReference type="Proteomes" id="UP000828390">
    <property type="component" value="Unassembled WGS sequence"/>
</dbReference>
<keyword evidence="3" id="KW-1185">Reference proteome</keyword>
<comment type="caution">
    <text evidence="2">The sequence shown here is derived from an EMBL/GenBank/DDBJ whole genome shotgun (WGS) entry which is preliminary data.</text>
</comment>
<gene>
    <name evidence="2" type="ORF">DPMN_138824</name>
</gene>
<evidence type="ECO:0000313" key="3">
    <source>
        <dbReference type="Proteomes" id="UP000828390"/>
    </source>
</evidence>
<dbReference type="PANTHER" id="PTHR10044">
    <property type="entry name" value="INHIBITOR OF APOPTOSIS"/>
    <property type="match status" value="1"/>
</dbReference>
<dbReference type="PANTHER" id="PTHR10044:SF139">
    <property type="entry name" value="DEATH-ASSOCIATED INHIBITOR OF APOPTOSIS 2"/>
    <property type="match status" value="1"/>
</dbReference>
<evidence type="ECO:0000256" key="1">
    <source>
        <dbReference type="SAM" id="MobiDB-lite"/>
    </source>
</evidence>
<dbReference type="PROSITE" id="PS01282">
    <property type="entry name" value="BIR_REPEAT_1"/>
    <property type="match status" value="1"/>
</dbReference>
<dbReference type="AlphaFoldDB" id="A0A9D4G574"/>
<dbReference type="EMBL" id="JAIWYP010000006">
    <property type="protein sequence ID" value="KAH3810432.1"/>
    <property type="molecule type" value="Genomic_DNA"/>
</dbReference>
<dbReference type="PROSITE" id="PS50143">
    <property type="entry name" value="BIR_REPEAT_2"/>
    <property type="match status" value="1"/>
</dbReference>
<dbReference type="GO" id="GO:0005737">
    <property type="term" value="C:cytoplasm"/>
    <property type="evidence" value="ECO:0007669"/>
    <property type="project" value="TreeGrafter"/>
</dbReference>
<reference evidence="2" key="1">
    <citation type="journal article" date="2019" name="bioRxiv">
        <title>The Genome of the Zebra Mussel, Dreissena polymorpha: A Resource for Invasive Species Research.</title>
        <authorList>
            <person name="McCartney M.A."/>
            <person name="Auch B."/>
            <person name="Kono T."/>
            <person name="Mallez S."/>
            <person name="Zhang Y."/>
            <person name="Obille A."/>
            <person name="Becker A."/>
            <person name="Abrahante J.E."/>
            <person name="Garbe J."/>
            <person name="Badalamenti J.P."/>
            <person name="Herman A."/>
            <person name="Mangelson H."/>
            <person name="Liachko I."/>
            <person name="Sullivan S."/>
            <person name="Sone E.D."/>
            <person name="Koren S."/>
            <person name="Silverstein K.A.T."/>
            <person name="Beckman K.B."/>
            <person name="Gohl D.M."/>
        </authorList>
    </citation>
    <scope>NUCLEOTIDE SEQUENCE</scope>
    <source>
        <strain evidence="2">Duluth1</strain>
        <tissue evidence="2">Whole animal</tissue>
    </source>
</reference>
<dbReference type="CDD" id="cd00022">
    <property type="entry name" value="BIR"/>
    <property type="match status" value="1"/>
</dbReference>
<dbReference type="GO" id="GO:0005634">
    <property type="term" value="C:nucleus"/>
    <property type="evidence" value="ECO:0007669"/>
    <property type="project" value="TreeGrafter"/>
</dbReference>
<dbReference type="InterPro" id="IPR001370">
    <property type="entry name" value="BIR_rpt"/>
</dbReference>
<reference evidence="2" key="2">
    <citation type="submission" date="2020-11" db="EMBL/GenBank/DDBJ databases">
        <authorList>
            <person name="McCartney M.A."/>
            <person name="Auch B."/>
            <person name="Kono T."/>
            <person name="Mallez S."/>
            <person name="Becker A."/>
            <person name="Gohl D.M."/>
            <person name="Silverstein K.A.T."/>
            <person name="Koren S."/>
            <person name="Bechman K.B."/>
            <person name="Herman A."/>
            <person name="Abrahante J.E."/>
            <person name="Garbe J."/>
        </authorList>
    </citation>
    <scope>NUCLEOTIDE SEQUENCE</scope>
    <source>
        <strain evidence="2">Duluth1</strain>
        <tissue evidence="2">Whole animal</tissue>
    </source>
</reference>
<dbReference type="Gene3D" id="1.10.1170.10">
    <property type="entry name" value="Inhibitor Of Apoptosis Protein (2mihbC-IAP-1), Chain A"/>
    <property type="match status" value="1"/>
</dbReference>
<sequence length="278" mass="30736">MLRRNTWLLSNEITYGMPKLIWAFPVVSPVITIINRLSDGRSVHPKESMRHELLRMCTFRTYPTHGKPSCLRLAKAGFYYASQGDEVICYCCAKRISNWNERDDPLRAHRLVFPSCPFLLRNSEVNEPVTDDSSESSNPRLNRILQSLDDSDEPPETRETENVSAARPDGSSLSTTTRSRTTEPATNVQNGVSGYSGECTSGPFTRELTDTTNRTVGESQITSASVLSARSSNPAGSFACSSATVAPIATPNERRETAVHMKAEERQLQGASSKCLNK</sequence>
<dbReference type="Pfam" id="PF00653">
    <property type="entry name" value="BIR"/>
    <property type="match status" value="1"/>
</dbReference>
<proteinExistence type="predicted"/>
<dbReference type="SUPFAM" id="SSF57924">
    <property type="entry name" value="Inhibitor of apoptosis (IAP) repeat"/>
    <property type="match status" value="1"/>
</dbReference>
<feature type="compositionally biased region" description="Polar residues" evidence="1">
    <location>
        <begin position="183"/>
        <end position="203"/>
    </location>
</feature>
<name>A0A9D4G574_DREPO</name>
<protein>
    <submittedName>
        <fullName evidence="2">Uncharacterized protein</fullName>
    </submittedName>
</protein>
<dbReference type="SMART" id="SM00238">
    <property type="entry name" value="BIR"/>
    <property type="match status" value="1"/>
</dbReference>
<evidence type="ECO:0000313" key="2">
    <source>
        <dbReference type="EMBL" id="KAH3810432.1"/>
    </source>
</evidence>
<accession>A0A9D4G574</accession>
<feature type="region of interest" description="Disordered" evidence="1">
    <location>
        <begin position="146"/>
        <end position="203"/>
    </location>
</feature>
<dbReference type="InterPro" id="IPR050784">
    <property type="entry name" value="IAP"/>
</dbReference>